<evidence type="ECO:0000313" key="1">
    <source>
        <dbReference type="EMBL" id="KAL0455198.1"/>
    </source>
</evidence>
<dbReference type="EMBL" id="JACGWN010000003">
    <property type="protein sequence ID" value="KAL0455198.1"/>
    <property type="molecule type" value="Genomic_DNA"/>
</dbReference>
<gene>
    <name evidence="1" type="ORF">Slati_0859000</name>
</gene>
<reference evidence="1" key="1">
    <citation type="submission" date="2020-06" db="EMBL/GenBank/DDBJ databases">
        <authorList>
            <person name="Li T."/>
            <person name="Hu X."/>
            <person name="Zhang T."/>
            <person name="Song X."/>
            <person name="Zhang H."/>
            <person name="Dai N."/>
            <person name="Sheng W."/>
            <person name="Hou X."/>
            <person name="Wei L."/>
        </authorList>
    </citation>
    <scope>NUCLEOTIDE SEQUENCE</scope>
    <source>
        <strain evidence="1">KEN1</strain>
        <tissue evidence="1">Leaf</tissue>
    </source>
</reference>
<dbReference type="AlphaFoldDB" id="A0AAW2XNN1"/>
<accession>A0AAW2XNN1</accession>
<protein>
    <submittedName>
        <fullName evidence="1">Uncharacterized protein</fullName>
    </submittedName>
</protein>
<name>A0AAW2XNN1_9LAMI</name>
<proteinExistence type="predicted"/>
<reference evidence="1" key="2">
    <citation type="journal article" date="2024" name="Plant">
        <title>Genomic evolution and insights into agronomic trait innovations of Sesamum species.</title>
        <authorList>
            <person name="Miao H."/>
            <person name="Wang L."/>
            <person name="Qu L."/>
            <person name="Liu H."/>
            <person name="Sun Y."/>
            <person name="Le M."/>
            <person name="Wang Q."/>
            <person name="Wei S."/>
            <person name="Zheng Y."/>
            <person name="Lin W."/>
            <person name="Duan Y."/>
            <person name="Cao H."/>
            <person name="Xiong S."/>
            <person name="Wang X."/>
            <person name="Wei L."/>
            <person name="Li C."/>
            <person name="Ma Q."/>
            <person name="Ju M."/>
            <person name="Zhao R."/>
            <person name="Li G."/>
            <person name="Mu C."/>
            <person name="Tian Q."/>
            <person name="Mei H."/>
            <person name="Zhang T."/>
            <person name="Gao T."/>
            <person name="Zhang H."/>
        </authorList>
    </citation>
    <scope>NUCLEOTIDE SEQUENCE</scope>
    <source>
        <strain evidence="1">KEN1</strain>
    </source>
</reference>
<comment type="caution">
    <text evidence="1">The sequence shown here is derived from an EMBL/GenBank/DDBJ whole genome shotgun (WGS) entry which is preliminary data.</text>
</comment>
<sequence>MPILLTECRSLALFSQNVHLDCHADAASYLEEAGQSDPLMADFPPQKDSP</sequence>
<organism evidence="1">
    <name type="scientific">Sesamum latifolium</name>
    <dbReference type="NCBI Taxonomy" id="2727402"/>
    <lineage>
        <taxon>Eukaryota</taxon>
        <taxon>Viridiplantae</taxon>
        <taxon>Streptophyta</taxon>
        <taxon>Embryophyta</taxon>
        <taxon>Tracheophyta</taxon>
        <taxon>Spermatophyta</taxon>
        <taxon>Magnoliopsida</taxon>
        <taxon>eudicotyledons</taxon>
        <taxon>Gunneridae</taxon>
        <taxon>Pentapetalae</taxon>
        <taxon>asterids</taxon>
        <taxon>lamiids</taxon>
        <taxon>Lamiales</taxon>
        <taxon>Pedaliaceae</taxon>
        <taxon>Sesamum</taxon>
    </lineage>
</organism>